<evidence type="ECO:0000256" key="1">
    <source>
        <dbReference type="SAM" id="Phobius"/>
    </source>
</evidence>
<name>A0A9P5XTW9_9AGAR</name>
<dbReference type="PANTHER" id="PTHR35043:SF7">
    <property type="entry name" value="TRANSCRIPTION FACTOR DOMAIN-CONTAINING PROTEIN"/>
    <property type="match status" value="1"/>
</dbReference>
<comment type="caution">
    <text evidence="2">The sequence shown here is derived from an EMBL/GenBank/DDBJ whole genome shotgun (WGS) entry which is preliminary data.</text>
</comment>
<protein>
    <submittedName>
        <fullName evidence="2">Uncharacterized protein</fullName>
    </submittedName>
</protein>
<feature type="transmembrane region" description="Helical" evidence="1">
    <location>
        <begin position="56"/>
        <end position="77"/>
    </location>
</feature>
<dbReference type="Proteomes" id="UP000807353">
    <property type="component" value="Unassembled WGS sequence"/>
</dbReference>
<feature type="transmembrane region" description="Helical" evidence="1">
    <location>
        <begin position="178"/>
        <end position="196"/>
    </location>
</feature>
<evidence type="ECO:0000313" key="3">
    <source>
        <dbReference type="Proteomes" id="UP000807353"/>
    </source>
</evidence>
<evidence type="ECO:0000313" key="2">
    <source>
        <dbReference type="EMBL" id="KAF9457622.1"/>
    </source>
</evidence>
<feature type="transmembrane region" description="Helical" evidence="1">
    <location>
        <begin position="322"/>
        <end position="340"/>
    </location>
</feature>
<feature type="transmembrane region" description="Helical" evidence="1">
    <location>
        <begin position="355"/>
        <end position="377"/>
    </location>
</feature>
<keyword evidence="1" id="KW-1133">Transmembrane helix</keyword>
<organism evidence="2 3">
    <name type="scientific">Collybia nuda</name>
    <dbReference type="NCBI Taxonomy" id="64659"/>
    <lineage>
        <taxon>Eukaryota</taxon>
        <taxon>Fungi</taxon>
        <taxon>Dikarya</taxon>
        <taxon>Basidiomycota</taxon>
        <taxon>Agaricomycotina</taxon>
        <taxon>Agaricomycetes</taxon>
        <taxon>Agaricomycetidae</taxon>
        <taxon>Agaricales</taxon>
        <taxon>Tricholomatineae</taxon>
        <taxon>Clitocybaceae</taxon>
        <taxon>Collybia</taxon>
    </lineage>
</organism>
<dbReference type="OrthoDB" id="9451547at2759"/>
<dbReference type="AlphaFoldDB" id="A0A9P5XTW9"/>
<dbReference type="EMBL" id="MU150364">
    <property type="protein sequence ID" value="KAF9457622.1"/>
    <property type="molecule type" value="Genomic_DNA"/>
</dbReference>
<keyword evidence="1" id="KW-0472">Membrane</keyword>
<reference evidence="2" key="1">
    <citation type="submission" date="2020-11" db="EMBL/GenBank/DDBJ databases">
        <authorList>
            <consortium name="DOE Joint Genome Institute"/>
            <person name="Ahrendt S."/>
            <person name="Riley R."/>
            <person name="Andreopoulos W."/>
            <person name="Labutti K."/>
            <person name="Pangilinan J."/>
            <person name="Ruiz-Duenas F.J."/>
            <person name="Barrasa J.M."/>
            <person name="Sanchez-Garcia M."/>
            <person name="Camarero S."/>
            <person name="Miyauchi S."/>
            <person name="Serrano A."/>
            <person name="Linde D."/>
            <person name="Babiker R."/>
            <person name="Drula E."/>
            <person name="Ayuso-Fernandez I."/>
            <person name="Pacheco R."/>
            <person name="Padilla G."/>
            <person name="Ferreira P."/>
            <person name="Barriuso J."/>
            <person name="Kellner H."/>
            <person name="Castanera R."/>
            <person name="Alfaro M."/>
            <person name="Ramirez L."/>
            <person name="Pisabarro A.G."/>
            <person name="Kuo A."/>
            <person name="Tritt A."/>
            <person name="Lipzen A."/>
            <person name="He G."/>
            <person name="Yan M."/>
            <person name="Ng V."/>
            <person name="Cullen D."/>
            <person name="Martin F."/>
            <person name="Rosso M.-N."/>
            <person name="Henrissat B."/>
            <person name="Hibbett D."/>
            <person name="Martinez A.T."/>
            <person name="Grigoriev I.V."/>
        </authorList>
    </citation>
    <scope>NUCLEOTIDE SEQUENCE</scope>
    <source>
        <strain evidence="2">CBS 247.69</strain>
    </source>
</reference>
<accession>A0A9P5XTW9</accession>
<sequence>MNATALSDGGSQNTRDKGEIFWSCVMTIFACTWVAIHPNIPAIADTVTTVALRRAGVMLCGLIAPEIIILWAMRQWYSARKIAQRHREQGWTTTHGFFLQMGGFMLYTADRAIRPLNLEELEDLHSKGDIEWPKITESEILDRSKGDALSKGIVTVQTSWFLIQCIVRGASGLVVTELELLTVAFASLNVVTYFFWWDKPVDVMHSHPVPSRSNVSPQFIESRYHPQRELSGDSQVEWVHLVIKLLSPVLFLMRRLRYVMLAITGKIQRTGRVSTFHAATLSPDPHTFFWMTVACSAIGSIFGGIHCIGWSFTFPSHQEQKLWRFSSVVITFIPIFIALLSHCLKNGYSWPPRGWLFWFLVTTIQVILLVLFVAMYITARFALLVQACVSLRRLSPGALQAMGWTNFVPHF</sequence>
<keyword evidence="3" id="KW-1185">Reference proteome</keyword>
<feature type="transmembrane region" description="Helical" evidence="1">
    <location>
        <begin position="288"/>
        <end position="310"/>
    </location>
</feature>
<feature type="transmembrane region" description="Helical" evidence="1">
    <location>
        <begin position="20"/>
        <end position="36"/>
    </location>
</feature>
<dbReference type="PANTHER" id="PTHR35043">
    <property type="entry name" value="TRANSCRIPTION FACTOR DOMAIN-CONTAINING PROTEIN"/>
    <property type="match status" value="1"/>
</dbReference>
<proteinExistence type="predicted"/>
<keyword evidence="1" id="KW-0812">Transmembrane</keyword>
<gene>
    <name evidence="2" type="ORF">BDZ94DRAFT_1338539</name>
</gene>